<proteinExistence type="predicted"/>
<dbReference type="EMBL" id="BARV01000930">
    <property type="protein sequence ID" value="GAH90537.1"/>
    <property type="molecule type" value="Genomic_DNA"/>
</dbReference>
<gene>
    <name evidence="2" type="ORF">S06H3_02984</name>
</gene>
<dbReference type="AlphaFoldDB" id="X1J9A8"/>
<accession>X1J9A8</accession>
<evidence type="ECO:0000313" key="2">
    <source>
        <dbReference type="EMBL" id="GAH90537.1"/>
    </source>
</evidence>
<name>X1J9A8_9ZZZZ</name>
<keyword evidence="1" id="KW-1133">Transmembrane helix</keyword>
<keyword evidence="1" id="KW-0812">Transmembrane</keyword>
<reference evidence="2" key="1">
    <citation type="journal article" date="2014" name="Front. Microbiol.">
        <title>High frequency of phylogenetically diverse reductive dehalogenase-homologous genes in deep subseafloor sedimentary metagenomes.</title>
        <authorList>
            <person name="Kawai M."/>
            <person name="Futagami T."/>
            <person name="Toyoda A."/>
            <person name="Takaki Y."/>
            <person name="Nishi S."/>
            <person name="Hori S."/>
            <person name="Arai W."/>
            <person name="Tsubouchi T."/>
            <person name="Morono Y."/>
            <person name="Uchiyama I."/>
            <person name="Ito T."/>
            <person name="Fujiyama A."/>
            <person name="Inagaki F."/>
            <person name="Takami H."/>
        </authorList>
    </citation>
    <scope>NUCLEOTIDE SEQUENCE</scope>
    <source>
        <strain evidence="2">Expedition CK06-06</strain>
    </source>
</reference>
<comment type="caution">
    <text evidence="2">The sequence shown here is derived from an EMBL/GenBank/DDBJ whole genome shotgun (WGS) entry which is preliminary data.</text>
</comment>
<feature type="transmembrane region" description="Helical" evidence="1">
    <location>
        <begin position="35"/>
        <end position="53"/>
    </location>
</feature>
<protein>
    <submittedName>
        <fullName evidence="2">Uncharacterized protein</fullName>
    </submittedName>
</protein>
<sequence length="58" mass="6789">MWDQVKEYFTVIFAQGFWWAKKGKTATEWVQENKTALLIILGIIALVLALVYIPRRGY</sequence>
<evidence type="ECO:0000256" key="1">
    <source>
        <dbReference type="SAM" id="Phobius"/>
    </source>
</evidence>
<organism evidence="2">
    <name type="scientific">marine sediment metagenome</name>
    <dbReference type="NCBI Taxonomy" id="412755"/>
    <lineage>
        <taxon>unclassified sequences</taxon>
        <taxon>metagenomes</taxon>
        <taxon>ecological metagenomes</taxon>
    </lineage>
</organism>
<keyword evidence="1" id="KW-0472">Membrane</keyword>